<organism evidence="2 3">
    <name type="scientific">Cetraspora pellucida</name>
    <dbReference type="NCBI Taxonomy" id="1433469"/>
    <lineage>
        <taxon>Eukaryota</taxon>
        <taxon>Fungi</taxon>
        <taxon>Fungi incertae sedis</taxon>
        <taxon>Mucoromycota</taxon>
        <taxon>Glomeromycotina</taxon>
        <taxon>Glomeromycetes</taxon>
        <taxon>Diversisporales</taxon>
        <taxon>Gigasporaceae</taxon>
        <taxon>Cetraspora</taxon>
    </lineage>
</organism>
<reference evidence="2" key="1">
    <citation type="submission" date="2021-06" db="EMBL/GenBank/DDBJ databases">
        <authorList>
            <person name="Kallberg Y."/>
            <person name="Tangrot J."/>
            <person name="Rosling A."/>
        </authorList>
    </citation>
    <scope>NUCLEOTIDE SEQUENCE</scope>
    <source>
        <strain evidence="2">FL966</strain>
    </source>
</reference>
<name>A0A9N9HG64_9GLOM</name>
<feature type="domain" description="Reverse transcriptase" evidence="1">
    <location>
        <begin position="1"/>
        <end position="59"/>
    </location>
</feature>
<dbReference type="InterPro" id="IPR043128">
    <property type="entry name" value="Rev_trsase/Diguanyl_cyclase"/>
</dbReference>
<dbReference type="PROSITE" id="PS50878">
    <property type="entry name" value="RT_POL"/>
    <property type="match status" value="1"/>
</dbReference>
<dbReference type="AlphaFoldDB" id="A0A9N9HG64"/>
<proteinExistence type="predicted"/>
<evidence type="ECO:0000313" key="2">
    <source>
        <dbReference type="EMBL" id="CAG8672976.1"/>
    </source>
</evidence>
<accession>A0A9N9HG64</accession>
<dbReference type="Proteomes" id="UP000789759">
    <property type="component" value="Unassembled WGS sequence"/>
</dbReference>
<dbReference type="InterPro" id="IPR051320">
    <property type="entry name" value="Viral_Replic_Matur_Polypro"/>
</dbReference>
<dbReference type="PANTHER" id="PTHR33064">
    <property type="entry name" value="POL PROTEIN"/>
    <property type="match status" value="1"/>
</dbReference>
<dbReference type="Gene3D" id="3.30.70.270">
    <property type="match status" value="2"/>
</dbReference>
<dbReference type="SUPFAM" id="SSF56672">
    <property type="entry name" value="DNA/RNA polymerases"/>
    <property type="match status" value="1"/>
</dbReference>
<dbReference type="EMBL" id="CAJVQA010008524">
    <property type="protein sequence ID" value="CAG8672976.1"/>
    <property type="molecule type" value="Genomic_DNA"/>
</dbReference>
<dbReference type="OrthoDB" id="5920460at2759"/>
<comment type="caution">
    <text evidence="2">The sequence shown here is derived from an EMBL/GenBank/DDBJ whole genome shotgun (WGS) entry which is preliminary data.</text>
</comment>
<protein>
    <submittedName>
        <fullName evidence="2">5009_t:CDS:1</fullName>
    </submittedName>
</protein>
<dbReference type="InterPro" id="IPR000477">
    <property type="entry name" value="RT_dom"/>
</dbReference>
<dbReference type="FunFam" id="3.30.70.270:FF:000003">
    <property type="entry name" value="Transposon Ty3-G Gag-Pol polyprotein"/>
    <property type="match status" value="1"/>
</dbReference>
<evidence type="ECO:0000313" key="3">
    <source>
        <dbReference type="Proteomes" id="UP000789759"/>
    </source>
</evidence>
<gene>
    <name evidence="2" type="ORF">CPELLU_LOCUS10370</name>
</gene>
<keyword evidence="3" id="KW-1185">Reference proteome</keyword>
<dbReference type="InterPro" id="IPR043502">
    <property type="entry name" value="DNA/RNA_pol_sf"/>
</dbReference>
<dbReference type="Pfam" id="PF00078">
    <property type="entry name" value="RVT_1"/>
    <property type="match status" value="1"/>
</dbReference>
<dbReference type="PANTHER" id="PTHR33064:SF37">
    <property type="entry name" value="RIBONUCLEASE H"/>
    <property type="match status" value="1"/>
</dbReference>
<sequence length="166" mass="18982">MWDFVLAYIDDVNIYSSSFEKHLSHMDIVLSKLRQANLKLNPDKCYFEQDQIEFLGHKISGKGITPTTAKVAAVSNFPRPKNLRALRGFLDLARFYHRFINDFLNDVEFVLYTDTLHFALDAVLSQPGDNGLEGVVKYAKVSPISPQIPIYNSDQLYSFDLPQQYG</sequence>
<evidence type="ECO:0000259" key="1">
    <source>
        <dbReference type="PROSITE" id="PS50878"/>
    </source>
</evidence>